<dbReference type="Gene3D" id="1.10.1130.10">
    <property type="entry name" value="Flavocytochrome C3, Chain A"/>
    <property type="match status" value="1"/>
</dbReference>
<keyword evidence="9" id="KW-0249">Electron transport</keyword>
<evidence type="ECO:0000256" key="11">
    <source>
        <dbReference type="ARBA" id="ARBA00031832"/>
    </source>
</evidence>
<accession>A0ABZ3F7V8</accession>
<protein>
    <recommendedName>
        <fullName evidence="3">Periplasmic nitrate reductase, electron transfer subunit</fullName>
    </recommendedName>
    <alternativeName>
        <fullName evidence="11">Diheme cytochrome c NapB</fullName>
    </alternativeName>
</protein>
<dbReference type="PANTHER" id="PTHR38604:SF1">
    <property type="entry name" value="PERIPLASMIC NITRATE REDUCTASE, ELECTRON TRANSFER SUBUNIT"/>
    <property type="match status" value="1"/>
</dbReference>
<dbReference type="EMBL" id="CP145316">
    <property type="protein sequence ID" value="XAM18470.1"/>
    <property type="molecule type" value="Genomic_DNA"/>
</dbReference>
<dbReference type="PANTHER" id="PTHR38604">
    <property type="entry name" value="PERIPLASMIC NITRATE REDUCTASE, ELECTRON TRANSFER SUBUNIT"/>
    <property type="match status" value="1"/>
</dbReference>
<evidence type="ECO:0000256" key="8">
    <source>
        <dbReference type="ARBA" id="ARBA00022764"/>
    </source>
</evidence>
<evidence type="ECO:0000313" key="12">
    <source>
        <dbReference type="EMBL" id="XAM18470.1"/>
    </source>
</evidence>
<evidence type="ECO:0000313" key="13">
    <source>
        <dbReference type="Proteomes" id="UP001434737"/>
    </source>
</evidence>
<evidence type="ECO:0000256" key="1">
    <source>
        <dbReference type="ARBA" id="ARBA00004418"/>
    </source>
</evidence>
<evidence type="ECO:0000256" key="7">
    <source>
        <dbReference type="ARBA" id="ARBA00022729"/>
    </source>
</evidence>
<dbReference type="Proteomes" id="UP001434737">
    <property type="component" value="Chromosome"/>
</dbReference>
<keyword evidence="8" id="KW-0574">Periplasm</keyword>
<keyword evidence="13" id="KW-1185">Reference proteome</keyword>
<evidence type="ECO:0000256" key="4">
    <source>
        <dbReference type="ARBA" id="ARBA00022448"/>
    </source>
</evidence>
<sequence length="175" mass="19004">MKTYIRIFIVGLLGLVFAACGDSNEKALKDSEIGLRKVDLQNEQDVALLQYGYSEAMAGESTRIERSYENAPPMIPHSTEGMLPITQDNNQCLMCHDPAFAADLGAIPVPASHTYDLRTNKDLGEVAAARFNCVLCHTPQADVAPAVANTFTPTFRTQDAKSSSNLLDVLNEGVK</sequence>
<keyword evidence="5" id="KW-0349">Heme</keyword>
<name>A0ABZ3F7V8_9HELI</name>
<dbReference type="GO" id="GO:0050140">
    <property type="term" value="F:nitrate reductase (cytochrome) activity"/>
    <property type="evidence" value="ECO:0007669"/>
    <property type="project" value="UniProtKB-EC"/>
</dbReference>
<proteinExistence type="inferred from homology"/>
<dbReference type="Pfam" id="PF03892">
    <property type="entry name" value="NapB"/>
    <property type="match status" value="1"/>
</dbReference>
<dbReference type="SUPFAM" id="SSF48695">
    <property type="entry name" value="Multiheme cytochromes"/>
    <property type="match status" value="1"/>
</dbReference>
<keyword evidence="4" id="KW-0813">Transport</keyword>
<evidence type="ECO:0000256" key="6">
    <source>
        <dbReference type="ARBA" id="ARBA00022723"/>
    </source>
</evidence>
<keyword evidence="12" id="KW-0560">Oxidoreductase</keyword>
<dbReference type="PIRSF" id="PIRSF006105">
    <property type="entry name" value="NapB"/>
    <property type="match status" value="1"/>
</dbReference>
<dbReference type="InterPro" id="IPR005591">
    <property type="entry name" value="NapB"/>
</dbReference>
<evidence type="ECO:0000256" key="5">
    <source>
        <dbReference type="ARBA" id="ARBA00022617"/>
    </source>
</evidence>
<organism evidence="12 13">
    <name type="scientific">Helicobacter mastomyrinus</name>
    <dbReference type="NCBI Taxonomy" id="287948"/>
    <lineage>
        <taxon>Bacteria</taxon>
        <taxon>Pseudomonadati</taxon>
        <taxon>Campylobacterota</taxon>
        <taxon>Epsilonproteobacteria</taxon>
        <taxon>Campylobacterales</taxon>
        <taxon>Helicobacteraceae</taxon>
        <taxon>Helicobacter</taxon>
    </lineage>
</organism>
<comment type="subcellular location">
    <subcellularLocation>
        <location evidence="1">Periplasm</location>
    </subcellularLocation>
</comment>
<keyword evidence="10" id="KW-0408">Iron</keyword>
<comment type="similarity">
    <text evidence="2">Belongs to the NapB family.</text>
</comment>
<evidence type="ECO:0000256" key="10">
    <source>
        <dbReference type="ARBA" id="ARBA00023004"/>
    </source>
</evidence>
<dbReference type="RefSeq" id="WP_295700065.1">
    <property type="nucleotide sequence ID" value="NZ_CP145316.1"/>
</dbReference>
<keyword evidence="7" id="KW-0732">Signal</keyword>
<dbReference type="PROSITE" id="PS51257">
    <property type="entry name" value="PROKAR_LIPOPROTEIN"/>
    <property type="match status" value="1"/>
</dbReference>
<evidence type="ECO:0000256" key="2">
    <source>
        <dbReference type="ARBA" id="ARBA00007368"/>
    </source>
</evidence>
<keyword evidence="6" id="KW-0479">Metal-binding</keyword>
<dbReference type="InterPro" id="IPR036280">
    <property type="entry name" value="Multihaem_cyt_sf"/>
</dbReference>
<evidence type="ECO:0000256" key="3">
    <source>
        <dbReference type="ARBA" id="ARBA00013773"/>
    </source>
</evidence>
<reference evidence="12 13" key="1">
    <citation type="submission" date="2024-02" db="EMBL/GenBank/DDBJ databases">
        <title>Genome and pathogenicity analysis of Helicobacter mastomyrinus isolated from mice.</title>
        <authorList>
            <person name="Zhu L."/>
        </authorList>
    </citation>
    <scope>NUCLEOTIDE SEQUENCE [LARGE SCALE GENOMIC DNA]</scope>
    <source>
        <strain evidence="12 13">Hm-17</strain>
    </source>
</reference>
<evidence type="ECO:0000256" key="9">
    <source>
        <dbReference type="ARBA" id="ARBA00022982"/>
    </source>
</evidence>
<gene>
    <name evidence="12" type="ORF">V3I05_01965</name>
</gene>